<reference evidence="2" key="1">
    <citation type="journal article" date="2014" name="Genome Announc.">
        <title>Draft Genome Sequence of Mycobacterium triplex DSM 44626.</title>
        <authorList>
            <person name="Sassi M."/>
            <person name="Croce O."/>
            <person name="Robert C."/>
            <person name="Raoult D."/>
            <person name="Drancourt M."/>
        </authorList>
    </citation>
    <scope>NUCLEOTIDE SEQUENCE [LARGE SCALE GENOMIC DNA]</scope>
    <source>
        <strain evidence="2">DSM 44626</strain>
    </source>
</reference>
<protein>
    <recommendedName>
        <fullName evidence="3">Secreted protein</fullName>
    </recommendedName>
</protein>
<organism evidence="2">
    <name type="scientific">Mycobacterium triplex</name>
    <dbReference type="NCBI Taxonomy" id="47839"/>
    <lineage>
        <taxon>Bacteria</taxon>
        <taxon>Bacillati</taxon>
        <taxon>Actinomycetota</taxon>
        <taxon>Actinomycetes</taxon>
        <taxon>Mycobacteriales</taxon>
        <taxon>Mycobacteriaceae</taxon>
        <taxon>Mycobacterium</taxon>
        <taxon>Mycobacterium simiae complex</taxon>
    </lineage>
</organism>
<accession>A0A024JT54</accession>
<dbReference type="STRING" id="47839.BN973_00756"/>
<gene>
    <name evidence="2" type="ORF">BN973_00756</name>
</gene>
<sequence precursor="true">MKSLHGVQGPTSLGRQIAKPVRIDHRRIGSVAAAITLVALSMAVSAPAHAAPTCAYAPNGERTCEDPFHQAKSDNCDNHPWNTCPYCKDMGKTFPQPPQPVLPCDHSRYE</sequence>
<dbReference type="HOGENOM" id="CLU_2168208_0_0_11"/>
<dbReference type="EMBL" id="HG964446">
    <property type="protein sequence ID" value="CDO86413.1"/>
    <property type="molecule type" value="Genomic_DNA"/>
</dbReference>
<evidence type="ECO:0000256" key="1">
    <source>
        <dbReference type="SAM" id="SignalP"/>
    </source>
</evidence>
<feature type="chain" id="PRO_5001530731" description="Secreted protein" evidence="1">
    <location>
        <begin position="51"/>
        <end position="110"/>
    </location>
</feature>
<dbReference type="AlphaFoldDB" id="A0A024JT54"/>
<feature type="signal peptide" evidence="1">
    <location>
        <begin position="1"/>
        <end position="50"/>
    </location>
</feature>
<evidence type="ECO:0008006" key="3">
    <source>
        <dbReference type="Google" id="ProtNLM"/>
    </source>
</evidence>
<name>A0A024JT54_9MYCO</name>
<reference evidence="2" key="2">
    <citation type="submission" date="2014-04" db="EMBL/GenBank/DDBJ databases">
        <authorList>
            <person name="Xu Y.W."/>
            <person name="Yang Q."/>
        </authorList>
    </citation>
    <scope>NUCLEOTIDE SEQUENCE</scope>
    <source>
        <strain evidence="2">DSM 44626</strain>
    </source>
</reference>
<dbReference type="Proteomes" id="UP000028880">
    <property type="component" value="Unassembled WGS sequence"/>
</dbReference>
<evidence type="ECO:0000313" key="2">
    <source>
        <dbReference type="EMBL" id="CDO86413.1"/>
    </source>
</evidence>
<keyword evidence="1" id="KW-0732">Signal</keyword>
<proteinExistence type="predicted"/>